<protein>
    <submittedName>
        <fullName evidence="1">Transcriptional regulator</fullName>
    </submittedName>
</protein>
<dbReference type="EMBL" id="DRGN01000011">
    <property type="protein sequence ID" value="HET98928.1"/>
    <property type="molecule type" value="Genomic_DNA"/>
</dbReference>
<comment type="caution">
    <text evidence="1">The sequence shown here is derived from an EMBL/GenBank/DDBJ whole genome shotgun (WGS) entry which is preliminary data.</text>
</comment>
<gene>
    <name evidence="1" type="ORF">ENH89_00845</name>
</gene>
<evidence type="ECO:0000313" key="2">
    <source>
        <dbReference type="Proteomes" id="UP000885680"/>
    </source>
</evidence>
<dbReference type="InterPro" id="IPR036249">
    <property type="entry name" value="Thioredoxin-like_sf"/>
</dbReference>
<sequence>MAVAGASLLANRSASSAAELLMLEQPGCVWCKRFNEEIAPAYAKTDEGRRAPLRRVDITEDWPVDLEGIRPERLTPTFILLDKGVEIERMIGYPGNEFFWGLLDDMLSKLPAADTAAAD</sequence>
<proteinExistence type="predicted"/>
<dbReference type="Proteomes" id="UP000885680">
    <property type="component" value="Unassembled WGS sequence"/>
</dbReference>
<accession>A0A9C9ND15</accession>
<name>A0A9C9ND15_9HYPH</name>
<dbReference type="AlphaFoldDB" id="A0A9C9ND15"/>
<reference evidence="1" key="1">
    <citation type="journal article" date="2020" name="mSystems">
        <title>Genome- and Community-Level Interaction Insights into Carbon Utilization and Element Cycling Functions of Hydrothermarchaeota in Hydrothermal Sediment.</title>
        <authorList>
            <person name="Zhou Z."/>
            <person name="Liu Y."/>
            <person name="Xu W."/>
            <person name="Pan J."/>
            <person name="Luo Z.H."/>
            <person name="Li M."/>
        </authorList>
    </citation>
    <scope>NUCLEOTIDE SEQUENCE</scope>
    <source>
        <strain evidence="1">HyVt-347</strain>
    </source>
</reference>
<evidence type="ECO:0000313" key="1">
    <source>
        <dbReference type="EMBL" id="HET98928.1"/>
    </source>
</evidence>
<dbReference type="SUPFAM" id="SSF52833">
    <property type="entry name" value="Thioredoxin-like"/>
    <property type="match status" value="1"/>
</dbReference>
<organism evidence="1 2">
    <name type="scientific">Aurantimonas coralicida</name>
    <dbReference type="NCBI Taxonomy" id="182270"/>
    <lineage>
        <taxon>Bacteria</taxon>
        <taxon>Pseudomonadati</taxon>
        <taxon>Pseudomonadota</taxon>
        <taxon>Alphaproteobacteria</taxon>
        <taxon>Hyphomicrobiales</taxon>
        <taxon>Aurantimonadaceae</taxon>
        <taxon>Aurantimonas</taxon>
    </lineage>
</organism>
<dbReference type="Gene3D" id="3.40.30.10">
    <property type="entry name" value="Glutaredoxin"/>
    <property type="match status" value="1"/>
</dbReference>